<gene>
    <name evidence="5" type="ORF">MUN76_08900</name>
</gene>
<keyword evidence="6" id="KW-1185">Reference proteome</keyword>
<evidence type="ECO:0000256" key="2">
    <source>
        <dbReference type="ARBA" id="ARBA00022840"/>
    </source>
</evidence>
<feature type="region of interest" description="Disordered" evidence="3">
    <location>
        <begin position="69"/>
        <end position="146"/>
    </location>
</feature>
<dbReference type="EMBL" id="CP095043">
    <property type="protein sequence ID" value="UOQ59173.1"/>
    <property type="molecule type" value="Genomic_DNA"/>
</dbReference>
<feature type="compositionally biased region" description="Gly residues" evidence="3">
    <location>
        <begin position="121"/>
        <end position="132"/>
    </location>
</feature>
<dbReference type="Gene3D" id="1.10.8.60">
    <property type="match status" value="1"/>
</dbReference>
<dbReference type="Pfam" id="PF17862">
    <property type="entry name" value="AAA_lid_3"/>
    <property type="match status" value="1"/>
</dbReference>
<accession>A0ABY4FSA5</accession>
<evidence type="ECO:0000256" key="1">
    <source>
        <dbReference type="ARBA" id="ARBA00022741"/>
    </source>
</evidence>
<evidence type="ECO:0000259" key="4">
    <source>
        <dbReference type="SMART" id="SM00382"/>
    </source>
</evidence>
<dbReference type="SMART" id="SM00382">
    <property type="entry name" value="AAA"/>
    <property type="match status" value="1"/>
</dbReference>
<evidence type="ECO:0000313" key="5">
    <source>
        <dbReference type="EMBL" id="UOQ59173.1"/>
    </source>
</evidence>
<dbReference type="GO" id="GO:0005524">
    <property type="term" value="F:ATP binding"/>
    <property type="evidence" value="ECO:0007669"/>
    <property type="project" value="UniProtKB-KW"/>
</dbReference>
<dbReference type="RefSeq" id="WP_244684029.1">
    <property type="nucleotide sequence ID" value="NZ_CP095043.1"/>
</dbReference>
<feature type="compositionally biased region" description="Pro residues" evidence="3">
    <location>
        <begin position="82"/>
        <end position="91"/>
    </location>
</feature>
<dbReference type="Proteomes" id="UP000831775">
    <property type="component" value="Chromosome"/>
</dbReference>
<dbReference type="InterPro" id="IPR027417">
    <property type="entry name" value="P-loop_NTPase"/>
</dbReference>
<dbReference type="InterPro" id="IPR003959">
    <property type="entry name" value="ATPase_AAA_core"/>
</dbReference>
<reference evidence="5 6" key="1">
    <citation type="submission" date="2022-04" db="EMBL/GenBank/DDBJ databases">
        <title>Leucobacter sp. isolated from rhizosphere of onion.</title>
        <authorList>
            <person name="Won M."/>
            <person name="Lee C.-M."/>
            <person name="Woen H.-Y."/>
            <person name="Kwon S.-W."/>
        </authorList>
    </citation>
    <scope>NUCLEOTIDE SEQUENCE [LARGE SCALE GENOMIC DNA]</scope>
    <source>
        <strain evidence="5 6">H25R-14</strain>
    </source>
</reference>
<sequence length="438" mass="45564">MQNDDFLEVIGAEVAADPQNLSLREDFVTLLLQHDVDRAAEELQAFEAHGADPARVKLLRARLMAVRMRGGGPSEAPRDTRTPPPAAPPAAPSERFPGRTSGPTGTTPAPIPAPSADDASGPGGGVGIGGSAGPADGQAPSQPGLWDAERPAVTLSDVAGLAEVKQHLDSTFLAPLRNPELAAAFGQTAGGSLLMYGPPGCGKTYIARAIAGDLGASFIHVTLADLLSKWIGDSEKAIRSVFHDARAASPCVIFFDEFDALGGRRSSGGGGSQSMRMIVTQLLEELDGVSSQNEGVYFLAATNRPWDIDPALRRPGRIDKTVLVLPPDTVARAAILQGDLAGKPADDVDVVAVAEATDGFSGADIAQVGKIALQQSMTASMSAGKIIPVTTQALLDAAAGITPSTTSWFDQVAPVIEYGVDDGTFDQLRAYRVQRGMR</sequence>
<name>A0ABY4FSA5_9MICO</name>
<feature type="compositionally biased region" description="Low complexity" evidence="3">
    <location>
        <begin position="98"/>
        <end position="120"/>
    </location>
</feature>
<organism evidence="5 6">
    <name type="scientific">Leucobacter rhizosphaerae</name>
    <dbReference type="NCBI Taxonomy" id="2932245"/>
    <lineage>
        <taxon>Bacteria</taxon>
        <taxon>Bacillati</taxon>
        <taxon>Actinomycetota</taxon>
        <taxon>Actinomycetes</taxon>
        <taxon>Micrococcales</taxon>
        <taxon>Microbacteriaceae</taxon>
        <taxon>Leucobacter</taxon>
    </lineage>
</organism>
<dbReference type="Gene3D" id="3.40.50.300">
    <property type="entry name" value="P-loop containing nucleotide triphosphate hydrolases"/>
    <property type="match status" value="1"/>
</dbReference>
<dbReference type="InterPro" id="IPR041569">
    <property type="entry name" value="AAA_lid_3"/>
</dbReference>
<dbReference type="PANTHER" id="PTHR23077:SF171">
    <property type="entry name" value="NUCLEAR VALOSIN-CONTAINING PROTEIN-LIKE"/>
    <property type="match status" value="1"/>
</dbReference>
<dbReference type="InterPro" id="IPR003593">
    <property type="entry name" value="AAA+_ATPase"/>
</dbReference>
<proteinExistence type="predicted"/>
<dbReference type="InterPro" id="IPR050168">
    <property type="entry name" value="AAA_ATPase_domain"/>
</dbReference>
<protein>
    <submittedName>
        <fullName evidence="5">ATP-binding protein</fullName>
    </submittedName>
</protein>
<keyword evidence="1" id="KW-0547">Nucleotide-binding</keyword>
<dbReference type="Pfam" id="PF00004">
    <property type="entry name" value="AAA"/>
    <property type="match status" value="1"/>
</dbReference>
<evidence type="ECO:0000313" key="6">
    <source>
        <dbReference type="Proteomes" id="UP000831775"/>
    </source>
</evidence>
<dbReference type="PANTHER" id="PTHR23077">
    <property type="entry name" value="AAA-FAMILY ATPASE"/>
    <property type="match status" value="1"/>
</dbReference>
<dbReference type="SUPFAM" id="SSF52540">
    <property type="entry name" value="P-loop containing nucleoside triphosphate hydrolases"/>
    <property type="match status" value="1"/>
</dbReference>
<evidence type="ECO:0000256" key="3">
    <source>
        <dbReference type="SAM" id="MobiDB-lite"/>
    </source>
</evidence>
<keyword evidence="2 5" id="KW-0067">ATP-binding</keyword>
<feature type="domain" description="AAA+ ATPase" evidence="4">
    <location>
        <begin position="189"/>
        <end position="328"/>
    </location>
</feature>